<dbReference type="AlphaFoldDB" id="A0A1L5NE75"/>
<name>A0A1L5NE75_9HYPH</name>
<sequence length="91" mass="10294">MHNLPLRKDAAIGCVRSPEVAMFVVSIDDDGEERNFLATNIEFGVGVVSADICGRRKVFRSWEIIDVVSVDTMDSVLRWDERGAPQRRRLC</sequence>
<dbReference type="STRING" id="56730.IE4872_CH00503"/>
<protein>
    <submittedName>
        <fullName evidence="1">Uncharacterized protein</fullName>
    </submittedName>
</protein>
<reference evidence="1 2" key="1">
    <citation type="submission" date="2016-09" db="EMBL/GenBank/DDBJ databases">
        <title>The complete genome sequences of Rhizobium gallicum, symbiovars gallicum and phaseoli, symbionts associated to common bean (Phaseolus vulgaris).</title>
        <authorList>
            <person name="Bustos P."/>
            <person name="Santamaria R.I."/>
            <person name="Perez-Carrascal O.M."/>
            <person name="Juarez S."/>
            <person name="Lozano L."/>
            <person name="Martinez-Flores I."/>
            <person name="Martinez-Romero E."/>
            <person name="Cevallos M."/>
            <person name="Romero D."/>
            <person name="Davila G."/>
            <person name="Gonzalez V."/>
        </authorList>
    </citation>
    <scope>NUCLEOTIDE SEQUENCE [LARGE SCALE GENOMIC DNA]</scope>
    <source>
        <strain evidence="1 2">IE4872</strain>
    </source>
</reference>
<dbReference type="EMBL" id="CP017101">
    <property type="protein sequence ID" value="APO66168.1"/>
    <property type="molecule type" value="Genomic_DNA"/>
</dbReference>
<evidence type="ECO:0000313" key="1">
    <source>
        <dbReference type="EMBL" id="APO66168.1"/>
    </source>
</evidence>
<gene>
    <name evidence="1" type="ORF">IE4872_CH00503</name>
</gene>
<organism evidence="1 2">
    <name type="scientific">Rhizobium gallicum</name>
    <dbReference type="NCBI Taxonomy" id="56730"/>
    <lineage>
        <taxon>Bacteria</taxon>
        <taxon>Pseudomonadati</taxon>
        <taxon>Pseudomonadota</taxon>
        <taxon>Alphaproteobacteria</taxon>
        <taxon>Hyphomicrobiales</taxon>
        <taxon>Rhizobiaceae</taxon>
        <taxon>Rhizobium/Agrobacterium group</taxon>
        <taxon>Rhizobium</taxon>
    </lineage>
</organism>
<proteinExistence type="predicted"/>
<accession>A0A1L5NE75</accession>
<evidence type="ECO:0000313" key="2">
    <source>
        <dbReference type="Proteomes" id="UP000184749"/>
    </source>
</evidence>
<dbReference type="Proteomes" id="UP000184749">
    <property type="component" value="Chromosome"/>
</dbReference>